<name>A0ABQ0GF18_9PEZI</name>
<dbReference type="PANTHER" id="PTHR24359">
    <property type="entry name" value="SERINE/THREONINE-PROTEIN KINASE SBK1"/>
    <property type="match status" value="1"/>
</dbReference>
<evidence type="ECO:0000313" key="4">
    <source>
        <dbReference type="Proteomes" id="UP001628179"/>
    </source>
</evidence>
<reference evidence="3 4" key="1">
    <citation type="submission" date="2024-09" db="EMBL/GenBank/DDBJ databases">
        <title>Itraconazole resistance in Madurella fahalii resulting from another homologue of gene encoding cytochrome P450 14-alpha sterol demethylase (CYP51).</title>
        <authorList>
            <person name="Yoshioka I."/>
            <person name="Fahal A.H."/>
            <person name="Kaneko S."/>
            <person name="Yaguchi T."/>
        </authorList>
    </citation>
    <scope>NUCLEOTIDE SEQUENCE [LARGE SCALE GENOMIC DNA]</scope>
    <source>
        <strain evidence="3 4">IFM 68171</strain>
    </source>
</reference>
<protein>
    <recommendedName>
        <fullName evidence="2">Protein kinase domain-containing protein</fullName>
    </recommendedName>
</protein>
<dbReference type="PANTHER" id="PTHR24359:SF37">
    <property type="entry name" value="PROTEIN KINASE DOMAIN-CONTAINING PROTEIN"/>
    <property type="match status" value="1"/>
</dbReference>
<feature type="compositionally biased region" description="Basic and acidic residues" evidence="1">
    <location>
        <begin position="54"/>
        <end position="68"/>
    </location>
</feature>
<dbReference type="RefSeq" id="XP_070918097.1">
    <property type="nucleotide sequence ID" value="XM_071061996.1"/>
</dbReference>
<feature type="region of interest" description="Disordered" evidence="1">
    <location>
        <begin position="41"/>
        <end position="93"/>
    </location>
</feature>
<dbReference type="InterPro" id="IPR000719">
    <property type="entry name" value="Prot_kinase_dom"/>
</dbReference>
<accession>A0ABQ0GF18</accession>
<dbReference type="EMBL" id="BAAFSV010000003">
    <property type="protein sequence ID" value="GAB1316366.1"/>
    <property type="molecule type" value="Genomic_DNA"/>
</dbReference>
<gene>
    <name evidence="3" type="ORF">MFIFM68171_06576</name>
</gene>
<dbReference type="Pfam" id="PF00069">
    <property type="entry name" value="Pkinase"/>
    <property type="match status" value="1"/>
</dbReference>
<dbReference type="PROSITE" id="PS50011">
    <property type="entry name" value="PROTEIN_KINASE_DOM"/>
    <property type="match status" value="1"/>
</dbReference>
<evidence type="ECO:0000259" key="2">
    <source>
        <dbReference type="PROSITE" id="PS50011"/>
    </source>
</evidence>
<feature type="compositionally biased region" description="Polar residues" evidence="1">
    <location>
        <begin position="71"/>
        <end position="84"/>
    </location>
</feature>
<dbReference type="Gene3D" id="1.10.510.10">
    <property type="entry name" value="Transferase(Phosphotransferase) domain 1"/>
    <property type="match status" value="1"/>
</dbReference>
<dbReference type="Proteomes" id="UP001628179">
    <property type="component" value="Unassembled WGS sequence"/>
</dbReference>
<comment type="caution">
    <text evidence="3">The sequence shown here is derived from an EMBL/GenBank/DDBJ whole genome shotgun (WGS) entry which is preliminary data.</text>
</comment>
<proteinExistence type="predicted"/>
<organism evidence="3 4">
    <name type="scientific">Madurella fahalii</name>
    <dbReference type="NCBI Taxonomy" id="1157608"/>
    <lineage>
        <taxon>Eukaryota</taxon>
        <taxon>Fungi</taxon>
        <taxon>Dikarya</taxon>
        <taxon>Ascomycota</taxon>
        <taxon>Pezizomycotina</taxon>
        <taxon>Sordariomycetes</taxon>
        <taxon>Sordariomycetidae</taxon>
        <taxon>Sordariales</taxon>
        <taxon>Sordariales incertae sedis</taxon>
        <taxon>Madurella</taxon>
    </lineage>
</organism>
<evidence type="ECO:0000313" key="3">
    <source>
        <dbReference type="EMBL" id="GAB1316366.1"/>
    </source>
</evidence>
<sequence>MYTVLGRAALVDDGSGGLYLHRNSGSETSFTSIDTVTDLGFTRQGNSRGTIDLSETRHEEKEPSRPGDSRQGLSRTNTSSAHSNDSSEETETDFASALNKRLWNLRTESRNSKDKSEQKYFYPIDGIQEVVAPRNVRKILRAKIPYLLKDESERLTQDICGAPQGTLNEGQSQQAPRQRLFAILLLADRIECIGCFVKCGVNDSDLPLYTSNDLKLYSKHDTARNNPLKCFQGWKTLEIEWFITHQYQVLSPFFDLDPQNVCLYLLPSGILLPFVEYEEGREGGQGSVGKVLIHPAHHNFTGGEKTENPYFAVKKLYSHNHEDYRKEVEVHQRFSGKKRGHPHLVRLLLTYRHGDDFHMLFCWADGNLRDFWESQPSPERTQALACWMLNQCHGIADGLREIHGNIPKDGDLTPTGKNTGRHGDIKPENILWLKRHGECDNHLLISDFGMTRFHSFRSHSGHSLPGCSPTYRPPECDLPWLKISVKYDIWTLGCLFLDFITWYLLGFDAVDRVFADARLKDEGWTPNMKPSEAADKRFFEDKFFMTYNEWNRKGAKLKPSVMDWIEKLHKLEYCPAFAHDFLGVLQQGLLIPNKKSRWDCQEIVRKLDEIRKKCESNDAYCVNPCPWSGETVDTPTVSGVGKLTARKPSVSQPNRIYIGRYGEFTVSSVPEPKSLARGKTFAHTVATARGSPVTFEL</sequence>
<feature type="domain" description="Protein kinase" evidence="2">
    <location>
        <begin position="277"/>
        <end position="582"/>
    </location>
</feature>
<dbReference type="InterPro" id="IPR011009">
    <property type="entry name" value="Kinase-like_dom_sf"/>
</dbReference>
<dbReference type="SMART" id="SM00220">
    <property type="entry name" value="S_TKc"/>
    <property type="match status" value="1"/>
</dbReference>
<dbReference type="CDD" id="cd00180">
    <property type="entry name" value="PKc"/>
    <property type="match status" value="1"/>
</dbReference>
<dbReference type="SUPFAM" id="SSF56112">
    <property type="entry name" value="Protein kinase-like (PK-like)"/>
    <property type="match status" value="1"/>
</dbReference>
<dbReference type="GeneID" id="98177319"/>
<keyword evidence="4" id="KW-1185">Reference proteome</keyword>
<evidence type="ECO:0000256" key="1">
    <source>
        <dbReference type="SAM" id="MobiDB-lite"/>
    </source>
</evidence>